<protein>
    <submittedName>
        <fullName evidence="2">Uncharacterized protein</fullName>
    </submittedName>
</protein>
<dbReference type="AlphaFoldDB" id="X1KMS4"/>
<evidence type="ECO:0000256" key="1">
    <source>
        <dbReference type="SAM" id="MobiDB-lite"/>
    </source>
</evidence>
<accession>X1KMS4</accession>
<name>X1KMS4_9ZZZZ</name>
<organism evidence="2">
    <name type="scientific">marine sediment metagenome</name>
    <dbReference type="NCBI Taxonomy" id="412755"/>
    <lineage>
        <taxon>unclassified sequences</taxon>
        <taxon>metagenomes</taxon>
        <taxon>ecological metagenomes</taxon>
    </lineage>
</organism>
<feature type="non-terminal residue" evidence="2">
    <location>
        <position position="1"/>
    </location>
</feature>
<comment type="caution">
    <text evidence="2">The sequence shown here is derived from an EMBL/GenBank/DDBJ whole genome shotgun (WGS) entry which is preliminary data.</text>
</comment>
<feature type="compositionally biased region" description="Basic and acidic residues" evidence="1">
    <location>
        <begin position="18"/>
        <end position="29"/>
    </location>
</feature>
<gene>
    <name evidence="2" type="ORF">S06H3_06793</name>
</gene>
<dbReference type="EMBL" id="BARV01002682">
    <property type="protein sequence ID" value="GAH94910.1"/>
    <property type="molecule type" value="Genomic_DNA"/>
</dbReference>
<feature type="region of interest" description="Disordered" evidence="1">
    <location>
        <begin position="1"/>
        <end position="29"/>
    </location>
</feature>
<evidence type="ECO:0000313" key="2">
    <source>
        <dbReference type="EMBL" id="GAH94910.1"/>
    </source>
</evidence>
<sequence>VRTSDSGSKSRPILLIRQGDENNTREFYK</sequence>
<reference evidence="2" key="1">
    <citation type="journal article" date="2014" name="Front. Microbiol.">
        <title>High frequency of phylogenetically diverse reductive dehalogenase-homologous genes in deep subseafloor sedimentary metagenomes.</title>
        <authorList>
            <person name="Kawai M."/>
            <person name="Futagami T."/>
            <person name="Toyoda A."/>
            <person name="Takaki Y."/>
            <person name="Nishi S."/>
            <person name="Hori S."/>
            <person name="Arai W."/>
            <person name="Tsubouchi T."/>
            <person name="Morono Y."/>
            <person name="Uchiyama I."/>
            <person name="Ito T."/>
            <person name="Fujiyama A."/>
            <person name="Inagaki F."/>
            <person name="Takami H."/>
        </authorList>
    </citation>
    <scope>NUCLEOTIDE SEQUENCE</scope>
    <source>
        <strain evidence="2">Expedition CK06-06</strain>
    </source>
</reference>
<proteinExistence type="predicted"/>